<evidence type="ECO:0000256" key="7">
    <source>
        <dbReference type="ARBA" id="ARBA00022967"/>
    </source>
</evidence>
<protein>
    <submittedName>
        <fullName evidence="10">ATP-binding cassette domain-containing protein</fullName>
    </submittedName>
</protein>
<dbReference type="PROSITE" id="PS00211">
    <property type="entry name" value="ABC_TRANSPORTER_1"/>
    <property type="match status" value="1"/>
</dbReference>
<keyword evidence="7" id="KW-1278">Translocase</keyword>
<keyword evidence="6 10" id="KW-0067">ATP-binding</keyword>
<dbReference type="Proteomes" id="UP000318801">
    <property type="component" value="Unassembled WGS sequence"/>
</dbReference>
<dbReference type="Pfam" id="PF00005">
    <property type="entry name" value="ABC_tran"/>
    <property type="match status" value="1"/>
</dbReference>
<dbReference type="InterPro" id="IPR017871">
    <property type="entry name" value="ABC_transporter-like_CS"/>
</dbReference>
<evidence type="ECO:0000313" key="10">
    <source>
        <dbReference type="EMBL" id="TPW32523.1"/>
    </source>
</evidence>
<evidence type="ECO:0000256" key="3">
    <source>
        <dbReference type="ARBA" id="ARBA00022475"/>
    </source>
</evidence>
<evidence type="ECO:0000256" key="2">
    <source>
        <dbReference type="ARBA" id="ARBA00022448"/>
    </source>
</evidence>
<comment type="caution">
    <text evidence="10">The sequence shown here is derived from an EMBL/GenBank/DDBJ whole genome shotgun (WGS) entry which is preliminary data.</text>
</comment>
<evidence type="ECO:0000256" key="8">
    <source>
        <dbReference type="ARBA" id="ARBA00023136"/>
    </source>
</evidence>
<dbReference type="EMBL" id="VHLG01000002">
    <property type="protein sequence ID" value="TPW32523.1"/>
    <property type="molecule type" value="Genomic_DNA"/>
</dbReference>
<gene>
    <name evidence="10" type="ORF">FJU08_05910</name>
</gene>
<dbReference type="Gene3D" id="3.40.50.300">
    <property type="entry name" value="P-loop containing nucleotide triphosphate hydrolases"/>
    <property type="match status" value="1"/>
</dbReference>
<keyword evidence="4" id="KW-0997">Cell inner membrane</keyword>
<proteinExistence type="inferred from homology"/>
<comment type="similarity">
    <text evidence="1">Belongs to the ABC transporter superfamily.</text>
</comment>
<evidence type="ECO:0000256" key="6">
    <source>
        <dbReference type="ARBA" id="ARBA00022840"/>
    </source>
</evidence>
<dbReference type="RefSeq" id="WP_141148033.1">
    <property type="nucleotide sequence ID" value="NZ_VHLG01000002.1"/>
</dbReference>
<dbReference type="AlphaFoldDB" id="A0A506UDL1"/>
<dbReference type="SUPFAM" id="SSF52540">
    <property type="entry name" value="P-loop containing nucleoside triphosphate hydrolases"/>
    <property type="match status" value="1"/>
</dbReference>
<evidence type="ECO:0000259" key="9">
    <source>
        <dbReference type="PROSITE" id="PS50893"/>
    </source>
</evidence>
<evidence type="ECO:0000256" key="4">
    <source>
        <dbReference type="ARBA" id="ARBA00022519"/>
    </source>
</evidence>
<dbReference type="PANTHER" id="PTHR42781">
    <property type="entry name" value="SPERMIDINE/PUTRESCINE IMPORT ATP-BINDING PROTEIN POTA"/>
    <property type="match status" value="1"/>
</dbReference>
<reference evidence="10 11" key="1">
    <citation type="submission" date="2019-06" db="EMBL/GenBank/DDBJ databases">
        <authorList>
            <person name="Li M."/>
        </authorList>
    </citation>
    <scope>NUCLEOTIDE SEQUENCE [LARGE SCALE GENOMIC DNA]</scope>
    <source>
        <strain evidence="10 11">BGMRC2036</strain>
    </source>
</reference>
<dbReference type="InterPro" id="IPR027417">
    <property type="entry name" value="P-loop_NTPase"/>
</dbReference>
<dbReference type="InterPro" id="IPR003593">
    <property type="entry name" value="AAA+_ATPase"/>
</dbReference>
<dbReference type="GO" id="GO:0005524">
    <property type="term" value="F:ATP binding"/>
    <property type="evidence" value="ECO:0007669"/>
    <property type="project" value="UniProtKB-KW"/>
</dbReference>
<organism evidence="10 11">
    <name type="scientific">Martelella alba</name>
    <dbReference type="NCBI Taxonomy" id="2590451"/>
    <lineage>
        <taxon>Bacteria</taxon>
        <taxon>Pseudomonadati</taxon>
        <taxon>Pseudomonadota</taxon>
        <taxon>Alphaproteobacteria</taxon>
        <taxon>Hyphomicrobiales</taxon>
        <taxon>Aurantimonadaceae</taxon>
        <taxon>Martelella</taxon>
    </lineage>
</organism>
<dbReference type="GO" id="GO:0016887">
    <property type="term" value="F:ATP hydrolysis activity"/>
    <property type="evidence" value="ECO:0007669"/>
    <property type="project" value="InterPro"/>
</dbReference>
<dbReference type="PANTHER" id="PTHR42781:SF1">
    <property type="entry name" value="THIAMINE IMPORT ATP-BINDING PROTEIN THIQ"/>
    <property type="match status" value="1"/>
</dbReference>
<dbReference type="OrthoDB" id="9802264at2"/>
<evidence type="ECO:0000313" key="11">
    <source>
        <dbReference type="Proteomes" id="UP000318801"/>
    </source>
</evidence>
<keyword evidence="3" id="KW-1003">Cell membrane</keyword>
<evidence type="ECO:0000256" key="5">
    <source>
        <dbReference type="ARBA" id="ARBA00022741"/>
    </source>
</evidence>
<feature type="domain" description="ABC transporter" evidence="9">
    <location>
        <begin position="1"/>
        <end position="226"/>
    </location>
</feature>
<dbReference type="InterPro" id="IPR003439">
    <property type="entry name" value="ABC_transporter-like_ATP-bd"/>
</dbReference>
<dbReference type="InterPro" id="IPR050093">
    <property type="entry name" value="ABC_SmlMolc_Importer"/>
</dbReference>
<name>A0A506UDL1_9HYPH</name>
<keyword evidence="11" id="KW-1185">Reference proteome</keyword>
<accession>A0A506UDL1</accession>
<keyword evidence="5" id="KW-0547">Nucleotide-binding</keyword>
<keyword evidence="8" id="KW-0472">Membrane</keyword>
<sequence length="226" mass="24489">MDANLTLDGVELSLGAARFHFDGTINAGTITAVTGRSGAGKSTLINLIAGFAMPDAGKVMIGGQDITGLHVSKRPLTLVFQENNLFSHLDIFTNVALGISATMRLLPEDRQRIAKALVRVGLDGFAKRMPATLSGGERQRVAFARALVRQRPILLLDEPFAALDPEMRAEMVRLLLELHQETGNTVIMVSHEPDEMNAIAESRIIVENGRFLAGVEKSSTHFSKES</sequence>
<keyword evidence="2" id="KW-0813">Transport</keyword>
<evidence type="ECO:0000256" key="1">
    <source>
        <dbReference type="ARBA" id="ARBA00005417"/>
    </source>
</evidence>
<dbReference type="PROSITE" id="PS50893">
    <property type="entry name" value="ABC_TRANSPORTER_2"/>
    <property type="match status" value="1"/>
</dbReference>
<dbReference type="SMART" id="SM00382">
    <property type="entry name" value="AAA"/>
    <property type="match status" value="1"/>
</dbReference>